<dbReference type="PANTHER" id="PTHR47958">
    <property type="entry name" value="ATP-DEPENDENT RNA HELICASE DBP3"/>
    <property type="match status" value="1"/>
</dbReference>
<keyword evidence="3" id="KW-0507">mRNA processing</keyword>
<dbReference type="Pfam" id="PF23469">
    <property type="entry name" value="KH_12"/>
    <property type="match status" value="1"/>
</dbReference>
<dbReference type="InterPro" id="IPR000629">
    <property type="entry name" value="RNA-helicase_DEAD-box_CS"/>
</dbReference>
<evidence type="ECO:0000256" key="12">
    <source>
        <dbReference type="ARBA" id="ARBA00038511"/>
    </source>
</evidence>
<evidence type="ECO:0000256" key="2">
    <source>
        <dbReference type="ARBA" id="ARBA00012552"/>
    </source>
</evidence>
<dbReference type="Proteomes" id="UP001233999">
    <property type="component" value="Unassembled WGS sequence"/>
</dbReference>
<dbReference type="SUPFAM" id="SSF52540">
    <property type="entry name" value="P-loop containing nucleoside triphosphate hydrolases"/>
    <property type="match status" value="2"/>
</dbReference>
<keyword evidence="7" id="KW-0347">Helicase</keyword>
<evidence type="ECO:0000313" key="23">
    <source>
        <dbReference type="Proteomes" id="UP001233999"/>
    </source>
</evidence>
<evidence type="ECO:0000256" key="16">
    <source>
        <dbReference type="ARBA" id="ARBA00050042"/>
    </source>
</evidence>
<dbReference type="Gene3D" id="3.40.50.300">
    <property type="entry name" value="P-loop containing nucleotide triphosphate hydrolases"/>
    <property type="match status" value="2"/>
</dbReference>
<feature type="non-terminal residue" evidence="22">
    <location>
        <position position="852"/>
    </location>
</feature>
<comment type="catalytic activity">
    <reaction evidence="13">
        <text>ATP + H2O = ADP + phosphate + H(+)</text>
        <dbReference type="Rhea" id="RHEA:13065"/>
        <dbReference type="ChEBI" id="CHEBI:15377"/>
        <dbReference type="ChEBI" id="CHEBI:15378"/>
        <dbReference type="ChEBI" id="CHEBI:30616"/>
        <dbReference type="ChEBI" id="CHEBI:43474"/>
        <dbReference type="ChEBI" id="CHEBI:456216"/>
        <dbReference type="EC" id="3.6.4.13"/>
    </reaction>
</comment>
<protein>
    <recommendedName>
        <fullName evidence="15">Probable ATP-dependent RNA helicase DDX46</fullName>
        <ecNumber evidence="2">3.6.4.13</ecNumber>
    </recommendedName>
    <alternativeName>
        <fullName evidence="16">DEAD box protein 46</fullName>
    </alternativeName>
</protein>
<gene>
    <name evidence="22" type="ORF">L9F63_000474</name>
</gene>
<evidence type="ECO:0000256" key="5">
    <source>
        <dbReference type="ARBA" id="ARBA00022741"/>
    </source>
</evidence>
<dbReference type="InterPro" id="IPR056149">
    <property type="entry name" value="PRP5/DDX46/KHDC4_KH"/>
</dbReference>
<dbReference type="GO" id="GO:0000398">
    <property type="term" value="P:mRNA splicing, via spliceosome"/>
    <property type="evidence" value="ECO:0007669"/>
    <property type="project" value="UniProtKB-ARBA"/>
</dbReference>
<keyword evidence="6" id="KW-0378">Hydrolase</keyword>
<dbReference type="SMART" id="SM00490">
    <property type="entry name" value="HELICc"/>
    <property type="match status" value="1"/>
</dbReference>
<dbReference type="GO" id="GO:0016787">
    <property type="term" value="F:hydrolase activity"/>
    <property type="evidence" value="ECO:0007669"/>
    <property type="project" value="UniProtKB-KW"/>
</dbReference>
<evidence type="ECO:0000256" key="3">
    <source>
        <dbReference type="ARBA" id="ARBA00022664"/>
    </source>
</evidence>
<dbReference type="EMBL" id="JASPKZ010000021">
    <property type="protein sequence ID" value="KAJ9601336.1"/>
    <property type="molecule type" value="Genomic_DNA"/>
</dbReference>
<dbReference type="GO" id="GO:0003676">
    <property type="term" value="F:nucleic acid binding"/>
    <property type="evidence" value="ECO:0007669"/>
    <property type="project" value="InterPro"/>
</dbReference>
<dbReference type="PROSITE" id="PS51195">
    <property type="entry name" value="Q_MOTIF"/>
    <property type="match status" value="1"/>
</dbReference>
<keyword evidence="4" id="KW-0747">Spliceosome</keyword>
<evidence type="ECO:0000256" key="17">
    <source>
        <dbReference type="PROSITE-ProRule" id="PRU00552"/>
    </source>
</evidence>
<evidence type="ECO:0000256" key="8">
    <source>
        <dbReference type="ARBA" id="ARBA00022840"/>
    </source>
</evidence>
<dbReference type="CDD" id="cd18787">
    <property type="entry name" value="SF2_C_DEAD"/>
    <property type="match status" value="1"/>
</dbReference>
<dbReference type="PROSITE" id="PS00039">
    <property type="entry name" value="DEAD_ATP_HELICASE"/>
    <property type="match status" value="1"/>
</dbReference>
<evidence type="ECO:0000256" key="14">
    <source>
        <dbReference type="ARBA" id="ARBA00049949"/>
    </source>
</evidence>
<dbReference type="SMART" id="SM00487">
    <property type="entry name" value="DEXDc"/>
    <property type="match status" value="1"/>
</dbReference>
<dbReference type="CDD" id="cd17953">
    <property type="entry name" value="DEADc_DDX46"/>
    <property type="match status" value="1"/>
</dbReference>
<evidence type="ECO:0000256" key="7">
    <source>
        <dbReference type="ARBA" id="ARBA00022806"/>
    </source>
</evidence>
<evidence type="ECO:0000256" key="6">
    <source>
        <dbReference type="ARBA" id="ARBA00022801"/>
    </source>
</evidence>
<dbReference type="FunFam" id="3.40.50.300:FF:000584">
    <property type="entry name" value="probable ATP-dependent RNA helicase DDX46"/>
    <property type="match status" value="1"/>
</dbReference>
<keyword evidence="11" id="KW-0539">Nucleus</keyword>
<keyword evidence="10" id="KW-0508">mRNA splicing</keyword>
<evidence type="ECO:0000256" key="4">
    <source>
        <dbReference type="ARBA" id="ARBA00022728"/>
    </source>
</evidence>
<name>A0AAD8AMG3_DIPPU</name>
<keyword evidence="9" id="KW-0175">Coiled coil</keyword>
<sequence>DLALFFTRSWDFSDPIAPNLQIPMKKWTLEDDSDEEEDKQDNKENKEEEEEEVDPLDAFMQGVQEEVRKVNKIDGKKADGKPGSAVNTNSSGVVIVTGVAKKKVDKKKGELIEQNQDGLEYSSEEEEEDLNVTAAGIANKQKKELAKVDHSNMHYTPFRKNFYVEVPEIARMTSEEVEAYKEELEGIRVKGKGCPKPIKTWAQCGVSKRELDVLKKHSYEKPTPIQAQAIPAIMSGRDLIGIAKTGSGKTLAFLLPMLRHIMDQPSLEEMEGPISVIMTPTRELCMQIGKECKKFTKSLNLRAVCVYGGTGISEQIAELKRGAEIIVCTPGRMIDLLAANSGRVTNLKRVTYVVLDEADRMFDMGFEPQVMRIIENIRPDRQTVMFSATFPRQMEALARRILTKPIEIQVGGRSVVCKDVEQHVVVLEEEQKFLKLLELLGHYQSLGSIIVFVDKQENADSLLKELMKASYQCMSLHGGIDQFDRDSTIVDFKSGKVRLLVATSVAARGLDVKHLILVVNYDCPNHYEDYVHRCGRTGRAGNKGYAFTFITPEQERYAGDIIRALELSLVPVPEPLRILWDRYKAKQAAEGKKVHTGGGFSGKGFKFDEAEAMMVSEKKKFQKAALGLQDSDDEDLEHDIDQQIENMLAPKRIVKEIKAPIGMTPGVPVVPSQVIPTATDKLELARRLASRINIQKNLGAEAKGATQQAAEAILKGGGSQPLITLLNSILNYQPKEEDDKAEEEQVETFRKYEEELEINDFPQQARWRVTSKEALAQISEYSEAGITVRGTYFTPGKPAPEGERKLYLAIESVNELAVSKAKIEITRLIKEELLKLQSSAHHIMNKARYKVV</sequence>
<keyword evidence="23" id="KW-1185">Reference proteome</keyword>
<dbReference type="Pfam" id="PF00271">
    <property type="entry name" value="Helicase_C"/>
    <property type="match status" value="1"/>
</dbReference>
<organism evidence="22 23">
    <name type="scientific">Diploptera punctata</name>
    <name type="common">Pacific beetle cockroach</name>
    <dbReference type="NCBI Taxonomy" id="6984"/>
    <lineage>
        <taxon>Eukaryota</taxon>
        <taxon>Metazoa</taxon>
        <taxon>Ecdysozoa</taxon>
        <taxon>Arthropoda</taxon>
        <taxon>Hexapoda</taxon>
        <taxon>Insecta</taxon>
        <taxon>Pterygota</taxon>
        <taxon>Neoptera</taxon>
        <taxon>Polyneoptera</taxon>
        <taxon>Dictyoptera</taxon>
        <taxon>Blattodea</taxon>
        <taxon>Blaberoidea</taxon>
        <taxon>Blaberidae</taxon>
        <taxon>Diplopterinae</taxon>
        <taxon>Diploptera</taxon>
    </lineage>
</organism>
<dbReference type="GO" id="GO:0003724">
    <property type="term" value="F:RNA helicase activity"/>
    <property type="evidence" value="ECO:0007669"/>
    <property type="project" value="UniProtKB-EC"/>
</dbReference>
<dbReference type="GO" id="GO:0010468">
    <property type="term" value="P:regulation of gene expression"/>
    <property type="evidence" value="ECO:0007669"/>
    <property type="project" value="UniProtKB-ARBA"/>
</dbReference>
<dbReference type="GO" id="GO:0005681">
    <property type="term" value="C:spliceosomal complex"/>
    <property type="evidence" value="ECO:0007669"/>
    <property type="project" value="UniProtKB-KW"/>
</dbReference>
<evidence type="ECO:0000256" key="13">
    <source>
        <dbReference type="ARBA" id="ARBA00047984"/>
    </source>
</evidence>
<evidence type="ECO:0000256" key="18">
    <source>
        <dbReference type="SAM" id="MobiDB-lite"/>
    </source>
</evidence>
<dbReference type="EC" id="3.6.4.13" evidence="2"/>
<evidence type="ECO:0000259" key="21">
    <source>
        <dbReference type="PROSITE" id="PS51195"/>
    </source>
</evidence>
<evidence type="ECO:0000259" key="19">
    <source>
        <dbReference type="PROSITE" id="PS51192"/>
    </source>
</evidence>
<evidence type="ECO:0000259" key="20">
    <source>
        <dbReference type="PROSITE" id="PS51194"/>
    </source>
</evidence>
<evidence type="ECO:0000256" key="11">
    <source>
        <dbReference type="ARBA" id="ARBA00023242"/>
    </source>
</evidence>
<evidence type="ECO:0000256" key="15">
    <source>
        <dbReference type="ARBA" id="ARBA00050029"/>
    </source>
</evidence>
<dbReference type="AlphaFoldDB" id="A0AAD8AMG3"/>
<comment type="caution">
    <text evidence="22">The sequence shown here is derived from an EMBL/GenBank/DDBJ whole genome shotgun (WGS) entry which is preliminary data.</text>
</comment>
<dbReference type="InterPro" id="IPR014001">
    <property type="entry name" value="Helicase_ATP-bd"/>
</dbReference>
<comment type="similarity">
    <text evidence="12">Belongs to the DEAD box helicase family. DDX46/PRP5 subfamily.</text>
</comment>
<dbReference type="GO" id="GO:0016607">
    <property type="term" value="C:nuclear speck"/>
    <property type="evidence" value="ECO:0007669"/>
    <property type="project" value="UniProtKB-SubCell"/>
</dbReference>
<feature type="short sequence motif" description="Q motif" evidence="17">
    <location>
        <begin position="199"/>
        <end position="227"/>
    </location>
</feature>
<dbReference type="InterPro" id="IPR001650">
    <property type="entry name" value="Helicase_C-like"/>
</dbReference>
<evidence type="ECO:0000256" key="9">
    <source>
        <dbReference type="ARBA" id="ARBA00023054"/>
    </source>
</evidence>
<dbReference type="InterPro" id="IPR014014">
    <property type="entry name" value="RNA_helicase_DEAD_Q_motif"/>
</dbReference>
<dbReference type="PROSITE" id="PS51192">
    <property type="entry name" value="HELICASE_ATP_BIND_1"/>
    <property type="match status" value="1"/>
</dbReference>
<comment type="function">
    <text evidence="14">Component of the 17S U2 SnRNP complex of the spliceosome, a large ribonucleoprotein complex that removes introns from transcribed pre-mRNAs. The 17S U2 SnRNP complex (1) directly participates in early spliceosome assembly and (2) mediates recognition of the intron branch site during pre-mRNA splicing by promoting the selection of the pre-mRNA branch-site adenosine, the nucleophile for the first step of splicing. Within the 17S U2 SnRNP complex, DDX46 plays essential roles during assembly of pre-spliceosome and proofreading of the branch site.</text>
</comment>
<feature type="compositionally biased region" description="Acidic residues" evidence="18">
    <location>
        <begin position="30"/>
        <end position="39"/>
    </location>
</feature>
<proteinExistence type="inferred from homology"/>
<feature type="region of interest" description="Disordered" evidence="18">
    <location>
        <begin position="23"/>
        <end position="56"/>
    </location>
</feature>
<dbReference type="FunFam" id="3.40.50.300:FF:000079">
    <property type="entry name" value="probable ATP-dependent RNA helicase DDX17"/>
    <property type="match status" value="1"/>
</dbReference>
<dbReference type="GO" id="GO:0005524">
    <property type="term" value="F:ATP binding"/>
    <property type="evidence" value="ECO:0007669"/>
    <property type="project" value="UniProtKB-KW"/>
</dbReference>
<evidence type="ECO:0000313" key="22">
    <source>
        <dbReference type="EMBL" id="KAJ9601336.1"/>
    </source>
</evidence>
<dbReference type="InterPro" id="IPR011545">
    <property type="entry name" value="DEAD/DEAH_box_helicase_dom"/>
</dbReference>
<feature type="domain" description="Helicase C-terminal" evidence="20">
    <location>
        <begin position="419"/>
        <end position="580"/>
    </location>
</feature>
<comment type="subcellular location">
    <subcellularLocation>
        <location evidence="1">Nucleus speckle</location>
    </subcellularLocation>
</comment>
<keyword evidence="8" id="KW-0067">ATP-binding</keyword>
<evidence type="ECO:0000256" key="10">
    <source>
        <dbReference type="ARBA" id="ARBA00023187"/>
    </source>
</evidence>
<accession>A0AAD8AMG3</accession>
<evidence type="ECO:0000256" key="1">
    <source>
        <dbReference type="ARBA" id="ARBA00004324"/>
    </source>
</evidence>
<dbReference type="InterPro" id="IPR027417">
    <property type="entry name" value="P-loop_NTPase"/>
</dbReference>
<keyword evidence="5" id="KW-0547">Nucleotide-binding</keyword>
<feature type="domain" description="DEAD-box RNA helicase Q" evidence="21">
    <location>
        <begin position="199"/>
        <end position="227"/>
    </location>
</feature>
<reference evidence="22" key="1">
    <citation type="journal article" date="2023" name="IScience">
        <title>Live-bearing cockroach genome reveals convergent evolutionary mechanisms linked to viviparity in insects and beyond.</title>
        <authorList>
            <person name="Fouks B."/>
            <person name="Harrison M.C."/>
            <person name="Mikhailova A.A."/>
            <person name="Marchal E."/>
            <person name="English S."/>
            <person name="Carruthers M."/>
            <person name="Jennings E.C."/>
            <person name="Chiamaka E.L."/>
            <person name="Frigard R.A."/>
            <person name="Pippel M."/>
            <person name="Attardo G.M."/>
            <person name="Benoit J.B."/>
            <person name="Bornberg-Bauer E."/>
            <person name="Tobe S.S."/>
        </authorList>
    </citation>
    <scope>NUCLEOTIDE SEQUENCE</scope>
    <source>
        <strain evidence="22">Stay&amp;Tobe</strain>
    </source>
</reference>
<dbReference type="CDD" id="cd22473">
    <property type="entry name" value="KH-I_DDX46"/>
    <property type="match status" value="1"/>
</dbReference>
<dbReference type="PROSITE" id="PS51194">
    <property type="entry name" value="HELICASE_CTER"/>
    <property type="match status" value="1"/>
</dbReference>
<dbReference type="Pfam" id="PF00270">
    <property type="entry name" value="DEAD"/>
    <property type="match status" value="1"/>
</dbReference>
<feature type="domain" description="Helicase ATP-binding" evidence="19">
    <location>
        <begin position="230"/>
        <end position="408"/>
    </location>
</feature>
<reference evidence="22" key="2">
    <citation type="submission" date="2023-05" db="EMBL/GenBank/DDBJ databases">
        <authorList>
            <person name="Fouks B."/>
        </authorList>
    </citation>
    <scope>NUCLEOTIDE SEQUENCE</scope>
    <source>
        <strain evidence="22">Stay&amp;Tobe</strain>
        <tissue evidence="22">Testes</tissue>
    </source>
</reference>